<keyword evidence="1" id="KW-0812">Transmembrane</keyword>
<reference evidence="2 3" key="1">
    <citation type="submission" date="2019-12" db="EMBL/GenBank/DDBJ databases">
        <title>Genomic-based taxomic classification of the family Erythrobacteraceae.</title>
        <authorList>
            <person name="Xu L."/>
        </authorList>
    </citation>
    <scope>NUCLEOTIDE SEQUENCE [LARGE SCALE GENOMIC DNA]</scope>
    <source>
        <strain evidence="2 3">S36</strain>
    </source>
</reference>
<protein>
    <submittedName>
        <fullName evidence="2">Uncharacterized protein</fullName>
    </submittedName>
</protein>
<evidence type="ECO:0000256" key="1">
    <source>
        <dbReference type="SAM" id="Phobius"/>
    </source>
</evidence>
<comment type="caution">
    <text evidence="2">The sequence shown here is derived from an EMBL/GenBank/DDBJ whole genome shotgun (WGS) entry which is preliminary data.</text>
</comment>
<sequence length="212" mass="23952">MRIWAKATIGFVAIFGFGTVVGPVLIAAASAAYWADDVDDGAKWQETGRLLASYQHELAQIGYLNLSVILPDNGKECGYDSNKIFPNMDEDFGKIGTSIDFNYYNGYLALDRWKYNNIDEEWEQAVSQVIINDMNSFQIGFLRRCIEETTFSKMCMKQVAHYQNRVKRFDHGRPSIPYFGYGIEDQIICTYVDGVAARLGVPLENPKTTPSL</sequence>
<name>A0A6I4U214_9SPHN</name>
<accession>A0A6I4U214</accession>
<dbReference type="RefSeq" id="WP_161392389.1">
    <property type="nucleotide sequence ID" value="NZ_JBHSCP010000003.1"/>
</dbReference>
<evidence type="ECO:0000313" key="2">
    <source>
        <dbReference type="EMBL" id="MXP00664.1"/>
    </source>
</evidence>
<evidence type="ECO:0000313" key="3">
    <source>
        <dbReference type="Proteomes" id="UP000469430"/>
    </source>
</evidence>
<dbReference type="EMBL" id="WTYJ01000004">
    <property type="protein sequence ID" value="MXP00664.1"/>
    <property type="molecule type" value="Genomic_DNA"/>
</dbReference>
<organism evidence="2 3">
    <name type="scientific">Croceibacterium xixiisoli</name>
    <dbReference type="NCBI Taxonomy" id="1476466"/>
    <lineage>
        <taxon>Bacteria</taxon>
        <taxon>Pseudomonadati</taxon>
        <taxon>Pseudomonadota</taxon>
        <taxon>Alphaproteobacteria</taxon>
        <taxon>Sphingomonadales</taxon>
        <taxon>Erythrobacteraceae</taxon>
        <taxon>Croceibacterium</taxon>
    </lineage>
</organism>
<gene>
    <name evidence="2" type="ORF">GRI97_16860</name>
</gene>
<keyword evidence="1" id="KW-1133">Transmembrane helix</keyword>
<keyword evidence="3" id="KW-1185">Reference proteome</keyword>
<dbReference type="Proteomes" id="UP000469430">
    <property type="component" value="Unassembled WGS sequence"/>
</dbReference>
<keyword evidence="1" id="KW-0472">Membrane</keyword>
<dbReference type="OrthoDB" id="7605398at2"/>
<proteinExistence type="predicted"/>
<dbReference type="AlphaFoldDB" id="A0A6I4U214"/>
<feature type="transmembrane region" description="Helical" evidence="1">
    <location>
        <begin position="12"/>
        <end position="35"/>
    </location>
</feature>